<dbReference type="GO" id="GO:0000294">
    <property type="term" value="P:nuclear-transcribed mRNA catabolic process, RNase MRP-dependent"/>
    <property type="evidence" value="ECO:0007669"/>
    <property type="project" value="EnsemblFungi"/>
</dbReference>
<dbReference type="GO" id="GO:0000460">
    <property type="term" value="P:maturation of 5.8S rRNA"/>
    <property type="evidence" value="ECO:0007669"/>
    <property type="project" value="EnsemblFungi"/>
</dbReference>
<dbReference type="PANTHER" id="PTHR28256">
    <property type="entry name" value="RIBONUCLEASES P/MRP PROTEIN SUBUNIT POP7"/>
    <property type="match status" value="1"/>
</dbReference>
<sequence>MRKMGNNKENKYGSKLIRKRPTIKTLSHKTIKSTIYVKSSSPYISVVKRVHKFIEQLNKTGRSPYVRLMGIGKAVEKTLSIACHFQEEKGRRVDVKTISVDVIDELQYQEDHEEQEEEIENDEDRETVLKKRSVSGVEVKIYLAN</sequence>
<evidence type="ECO:0000256" key="1">
    <source>
        <dbReference type="ARBA" id="ARBA00004123"/>
    </source>
</evidence>
<dbReference type="GO" id="GO:0034965">
    <property type="term" value="P:intronic box C/D snoRNA processing"/>
    <property type="evidence" value="ECO:0007669"/>
    <property type="project" value="EnsemblFungi"/>
</dbReference>
<keyword evidence="6" id="KW-1185">Reference proteome</keyword>
<keyword evidence="4" id="KW-0175">Coiled coil</keyword>
<dbReference type="PANTHER" id="PTHR28256:SF1">
    <property type="entry name" value="RIBONUCLEASES P_MRP PROTEIN SUBUNIT POP7"/>
    <property type="match status" value="1"/>
</dbReference>
<dbReference type="eggNOG" id="ENOG502S59H">
    <property type="taxonomic scope" value="Eukaryota"/>
</dbReference>
<dbReference type="InterPro" id="IPR036882">
    <property type="entry name" value="Alba-like_dom_sf"/>
</dbReference>
<keyword evidence="3" id="KW-0539">Nucleus</keyword>
<gene>
    <name evidence="5" type="primary">NDAI0C05840</name>
    <name evidence="5" type="ordered locus">NDAI_0C05840</name>
</gene>
<dbReference type="OrthoDB" id="5416589at2759"/>
<dbReference type="GO" id="GO:0005697">
    <property type="term" value="C:telomerase holoenzyme complex"/>
    <property type="evidence" value="ECO:0007669"/>
    <property type="project" value="EnsemblFungi"/>
</dbReference>
<dbReference type="OMA" id="GQADIDM"/>
<dbReference type="AlphaFoldDB" id="G0W8Y2"/>
<dbReference type="InterPro" id="IPR020241">
    <property type="entry name" value="RNase_P/MRP_Pop7_fungi"/>
</dbReference>
<dbReference type="GeneID" id="11496415"/>
<proteinExistence type="predicted"/>
<dbReference type="GO" id="GO:0001682">
    <property type="term" value="P:tRNA 5'-leader removal"/>
    <property type="evidence" value="ECO:0007669"/>
    <property type="project" value="EnsemblFungi"/>
</dbReference>
<dbReference type="GO" id="GO:0004526">
    <property type="term" value="F:ribonuclease P activity"/>
    <property type="evidence" value="ECO:0007669"/>
    <property type="project" value="EnsemblFungi"/>
</dbReference>
<dbReference type="SUPFAM" id="SSF82704">
    <property type="entry name" value="AlbA-like"/>
    <property type="match status" value="1"/>
</dbReference>
<name>G0W8Y2_NAUDC</name>
<dbReference type="GO" id="GO:0000172">
    <property type="term" value="C:ribonuclease MRP complex"/>
    <property type="evidence" value="ECO:0007669"/>
    <property type="project" value="EnsemblFungi"/>
</dbReference>
<accession>G0W8Y2</accession>
<dbReference type="Proteomes" id="UP000000689">
    <property type="component" value="Chromosome 3"/>
</dbReference>
<evidence type="ECO:0000313" key="6">
    <source>
        <dbReference type="Proteomes" id="UP000000689"/>
    </source>
</evidence>
<dbReference type="Pfam" id="PF12328">
    <property type="entry name" value="Rpp20"/>
    <property type="match status" value="1"/>
</dbReference>
<dbReference type="GO" id="GO:0003723">
    <property type="term" value="F:RNA binding"/>
    <property type="evidence" value="ECO:0007669"/>
    <property type="project" value="EnsemblFungi"/>
</dbReference>
<dbReference type="GO" id="GO:0000171">
    <property type="term" value="F:ribonuclease MRP activity"/>
    <property type="evidence" value="ECO:0007669"/>
    <property type="project" value="EnsemblFungi"/>
</dbReference>
<organism evidence="5 6">
    <name type="scientific">Naumovozyma dairenensis (strain ATCC 10597 / BCRC 20456 / CBS 421 / NBRC 0211 / NRRL Y-12639)</name>
    <name type="common">Saccharomyces dairenensis</name>
    <dbReference type="NCBI Taxonomy" id="1071378"/>
    <lineage>
        <taxon>Eukaryota</taxon>
        <taxon>Fungi</taxon>
        <taxon>Dikarya</taxon>
        <taxon>Ascomycota</taxon>
        <taxon>Saccharomycotina</taxon>
        <taxon>Saccharomycetes</taxon>
        <taxon>Saccharomycetales</taxon>
        <taxon>Saccharomycetaceae</taxon>
        <taxon>Naumovozyma</taxon>
    </lineage>
</organism>
<dbReference type="EMBL" id="HE580269">
    <property type="protein sequence ID" value="CCD24243.1"/>
    <property type="molecule type" value="Genomic_DNA"/>
</dbReference>
<dbReference type="STRING" id="1071378.G0W8Y2"/>
<dbReference type="RefSeq" id="XP_003669486.1">
    <property type="nucleotide sequence ID" value="XM_003669438.1"/>
</dbReference>
<dbReference type="HOGENOM" id="CLU_133944_0_0_1"/>
<comment type="subcellular location">
    <subcellularLocation>
        <location evidence="1">Nucleus</location>
    </subcellularLocation>
</comment>
<dbReference type="GO" id="GO:0005655">
    <property type="term" value="C:nucleolar ribonuclease P complex"/>
    <property type="evidence" value="ECO:0007669"/>
    <property type="project" value="EnsemblFungi"/>
</dbReference>
<dbReference type="KEGG" id="ndi:NDAI_0C05840"/>
<feature type="coiled-coil region" evidence="4">
    <location>
        <begin position="105"/>
        <end position="132"/>
    </location>
</feature>
<dbReference type="Gene3D" id="3.30.110.20">
    <property type="entry name" value="Alba-like domain"/>
    <property type="match status" value="1"/>
</dbReference>
<protein>
    <submittedName>
        <fullName evidence="5">Uncharacterized protein</fullName>
    </submittedName>
</protein>
<evidence type="ECO:0000313" key="5">
    <source>
        <dbReference type="EMBL" id="CCD24243.1"/>
    </source>
</evidence>
<evidence type="ECO:0000256" key="4">
    <source>
        <dbReference type="SAM" id="Coils"/>
    </source>
</evidence>
<reference evidence="5 6" key="1">
    <citation type="journal article" date="2011" name="Proc. Natl. Acad. Sci. U.S.A.">
        <title>Evolutionary erosion of yeast sex chromosomes by mating-type switching accidents.</title>
        <authorList>
            <person name="Gordon J.L."/>
            <person name="Armisen D."/>
            <person name="Proux-Wera E."/>
            <person name="Oheigeartaigh S.S."/>
            <person name="Byrne K.P."/>
            <person name="Wolfe K.H."/>
        </authorList>
    </citation>
    <scope>NUCLEOTIDE SEQUENCE [LARGE SCALE GENOMIC DNA]</scope>
    <source>
        <strain evidence="6">ATCC 10597 / BCRC 20456 / CBS 421 / NBRC 0211 / NRRL Y-12639</strain>
    </source>
</reference>
<dbReference type="InterPro" id="IPR014612">
    <property type="entry name" value="Pop7/Rpp20"/>
</dbReference>
<evidence type="ECO:0000256" key="2">
    <source>
        <dbReference type="ARBA" id="ARBA00022694"/>
    </source>
</evidence>
<keyword evidence="2" id="KW-0819">tRNA processing</keyword>
<evidence type="ECO:0000256" key="3">
    <source>
        <dbReference type="ARBA" id="ARBA00023242"/>
    </source>
</evidence>